<keyword evidence="19" id="KW-1185">Reference proteome</keyword>
<comment type="subcellular location">
    <subcellularLocation>
        <location evidence="2">Cytoplasm</location>
    </subcellularLocation>
</comment>
<dbReference type="InterPro" id="IPR050065">
    <property type="entry name" value="GlmU-like"/>
</dbReference>
<proteinExistence type="inferred from homology"/>
<evidence type="ECO:0000256" key="8">
    <source>
        <dbReference type="ARBA" id="ARBA00022723"/>
    </source>
</evidence>
<comment type="function">
    <text evidence="16">Catalyzes the last two sequential reactions in the de novo biosynthetic pathway for UDP-N-acetylglucosamine (UDP-GlcNAc). The C-terminal domain catalyzes the transfer of acetyl group from acetyl coenzyme A to glucosamine-1-phosphate (GlcN-1-P) to produce N-acetylglucosamine-1-phosphate (GlcNAc-1-P), which is converted into UDP-GlcNAc by the transfer of uridine 5-monophosphate (from uridine 5-triphosphate), a reaction catalyzed by the N-terminal domain.</text>
</comment>
<feature type="domain" description="Mannose-1-phosphate guanyltransferase C-terminal" evidence="17">
    <location>
        <begin position="89"/>
        <end position="153"/>
    </location>
</feature>
<dbReference type="Proteomes" id="UP001477672">
    <property type="component" value="Unassembled WGS sequence"/>
</dbReference>
<evidence type="ECO:0000313" key="19">
    <source>
        <dbReference type="Proteomes" id="UP001477672"/>
    </source>
</evidence>
<evidence type="ECO:0000256" key="1">
    <source>
        <dbReference type="ARBA" id="ARBA00001946"/>
    </source>
</evidence>
<dbReference type="Gene3D" id="2.160.10.10">
    <property type="entry name" value="Hexapeptide repeat proteins"/>
    <property type="match status" value="1"/>
</dbReference>
<comment type="similarity">
    <text evidence="4">In the N-terminal section; belongs to the N-acetylglucosamine-1-phosphate uridyltransferase family.</text>
</comment>
<sequence>MTKQELEQRRAAYAATLEKHLAAGVEFYVTDGILIDESVEIAPGAVILPGTILRGATKIGANSVIGPNALLENVTVGEHVKFNASQGYNSVIDDGANIGPFVHIRPDSHICKNVHIGDFVEVKNSTVGEGTSVSHLTYVGDSDVGKYCNFGCGVVTVNYDGAAKHRNTIGDYAFIGCNTNLVAPVTVGDGAYTAAGSTITEDVPAGALGIARARQQNKPGWARAKLEKFIEKQKKKQEK</sequence>
<evidence type="ECO:0000256" key="2">
    <source>
        <dbReference type="ARBA" id="ARBA00004496"/>
    </source>
</evidence>
<evidence type="ECO:0000256" key="15">
    <source>
        <dbReference type="ARBA" id="ARBA00048493"/>
    </source>
</evidence>
<evidence type="ECO:0000256" key="16">
    <source>
        <dbReference type="ARBA" id="ARBA00049628"/>
    </source>
</evidence>
<keyword evidence="9" id="KW-0460">Magnesium</keyword>
<evidence type="ECO:0000256" key="9">
    <source>
        <dbReference type="ARBA" id="ARBA00022842"/>
    </source>
</evidence>
<evidence type="ECO:0000256" key="6">
    <source>
        <dbReference type="ARBA" id="ARBA00022679"/>
    </source>
</evidence>
<dbReference type="InterPro" id="IPR001451">
    <property type="entry name" value="Hexapep"/>
</dbReference>
<evidence type="ECO:0000256" key="4">
    <source>
        <dbReference type="ARBA" id="ARBA00007947"/>
    </source>
</evidence>
<name>A0ABV1GI44_9FIRM</name>
<comment type="similarity">
    <text evidence="3">In the C-terminal section; belongs to the transferase hexapeptide repeat family.</text>
</comment>
<dbReference type="InterPro" id="IPR011004">
    <property type="entry name" value="Trimer_LpxA-like_sf"/>
</dbReference>
<dbReference type="Pfam" id="PF00132">
    <property type="entry name" value="Hexapep"/>
    <property type="match status" value="2"/>
</dbReference>
<evidence type="ECO:0000259" key="17">
    <source>
        <dbReference type="Pfam" id="PF25087"/>
    </source>
</evidence>
<keyword evidence="12" id="KW-0012">Acyltransferase</keyword>
<comment type="catalytic activity">
    <reaction evidence="14">
        <text>alpha-D-glucosamine 1-phosphate + acetyl-CoA = N-acetyl-alpha-D-glucosamine 1-phosphate + CoA + H(+)</text>
        <dbReference type="Rhea" id="RHEA:13725"/>
        <dbReference type="ChEBI" id="CHEBI:15378"/>
        <dbReference type="ChEBI" id="CHEBI:57287"/>
        <dbReference type="ChEBI" id="CHEBI:57288"/>
        <dbReference type="ChEBI" id="CHEBI:57776"/>
        <dbReference type="ChEBI" id="CHEBI:58516"/>
        <dbReference type="EC" id="2.3.1.157"/>
    </reaction>
</comment>
<organism evidence="18 19">
    <name type="scientific">Ruthenibacterium intestinale</name>
    <dbReference type="NCBI Taxonomy" id="3133163"/>
    <lineage>
        <taxon>Bacteria</taxon>
        <taxon>Bacillati</taxon>
        <taxon>Bacillota</taxon>
        <taxon>Clostridia</taxon>
        <taxon>Eubacteriales</taxon>
        <taxon>Oscillospiraceae</taxon>
        <taxon>Ruthenibacterium</taxon>
    </lineage>
</organism>
<evidence type="ECO:0000256" key="3">
    <source>
        <dbReference type="ARBA" id="ARBA00007707"/>
    </source>
</evidence>
<evidence type="ECO:0000256" key="11">
    <source>
        <dbReference type="ARBA" id="ARBA00022984"/>
    </source>
</evidence>
<dbReference type="SUPFAM" id="SSF51161">
    <property type="entry name" value="Trimeric LpxA-like enzymes"/>
    <property type="match status" value="1"/>
</dbReference>
<keyword evidence="13" id="KW-0961">Cell wall biogenesis/degradation</keyword>
<evidence type="ECO:0000256" key="14">
    <source>
        <dbReference type="ARBA" id="ARBA00048247"/>
    </source>
</evidence>
<accession>A0ABV1GI44</accession>
<dbReference type="EMBL" id="JBBMFA010000110">
    <property type="protein sequence ID" value="MEQ2521475.1"/>
    <property type="molecule type" value="Genomic_DNA"/>
</dbReference>
<evidence type="ECO:0000256" key="7">
    <source>
        <dbReference type="ARBA" id="ARBA00022695"/>
    </source>
</evidence>
<dbReference type="PANTHER" id="PTHR43584">
    <property type="entry name" value="NUCLEOTIDYL TRANSFERASE"/>
    <property type="match status" value="1"/>
</dbReference>
<comment type="caution">
    <text evidence="18">The sequence shown here is derived from an EMBL/GenBank/DDBJ whole genome shotgun (WGS) entry which is preliminary data.</text>
</comment>
<keyword evidence="7" id="KW-0548">Nucleotidyltransferase</keyword>
<dbReference type="RefSeq" id="WP_349216921.1">
    <property type="nucleotide sequence ID" value="NZ_JBBMFA010000110.1"/>
</dbReference>
<gene>
    <name evidence="18" type="ORF">WMO24_13725</name>
</gene>
<dbReference type="PANTHER" id="PTHR43584:SF3">
    <property type="entry name" value="BIFUNCTIONAL PROTEIN GLMU"/>
    <property type="match status" value="1"/>
</dbReference>
<keyword evidence="6" id="KW-0808">Transferase</keyword>
<comment type="catalytic activity">
    <reaction evidence="15">
        <text>N-acetyl-alpha-D-glucosamine 1-phosphate + UTP + H(+) = UDP-N-acetyl-alpha-D-glucosamine + diphosphate</text>
        <dbReference type="Rhea" id="RHEA:13509"/>
        <dbReference type="ChEBI" id="CHEBI:15378"/>
        <dbReference type="ChEBI" id="CHEBI:33019"/>
        <dbReference type="ChEBI" id="CHEBI:46398"/>
        <dbReference type="ChEBI" id="CHEBI:57705"/>
        <dbReference type="ChEBI" id="CHEBI:57776"/>
        <dbReference type="EC" id="2.7.7.23"/>
    </reaction>
</comment>
<evidence type="ECO:0000256" key="5">
    <source>
        <dbReference type="ARBA" id="ARBA00022490"/>
    </source>
</evidence>
<keyword evidence="10" id="KW-0133">Cell shape</keyword>
<evidence type="ECO:0000313" key="18">
    <source>
        <dbReference type="EMBL" id="MEQ2521475.1"/>
    </source>
</evidence>
<dbReference type="InterPro" id="IPR038009">
    <property type="entry name" value="GlmU_C_LbH"/>
</dbReference>
<evidence type="ECO:0000256" key="13">
    <source>
        <dbReference type="ARBA" id="ARBA00023316"/>
    </source>
</evidence>
<comment type="cofactor">
    <cofactor evidence="1">
        <name>Mg(2+)</name>
        <dbReference type="ChEBI" id="CHEBI:18420"/>
    </cofactor>
</comment>
<keyword evidence="11" id="KW-0573">Peptidoglycan synthesis</keyword>
<dbReference type="CDD" id="cd03353">
    <property type="entry name" value="LbH_GlmU_C"/>
    <property type="match status" value="1"/>
</dbReference>
<keyword evidence="8" id="KW-0479">Metal-binding</keyword>
<evidence type="ECO:0000256" key="12">
    <source>
        <dbReference type="ARBA" id="ARBA00023315"/>
    </source>
</evidence>
<evidence type="ECO:0000256" key="10">
    <source>
        <dbReference type="ARBA" id="ARBA00022960"/>
    </source>
</evidence>
<dbReference type="InterPro" id="IPR056729">
    <property type="entry name" value="GMPPB_C"/>
</dbReference>
<reference evidence="18 19" key="1">
    <citation type="submission" date="2024-03" db="EMBL/GenBank/DDBJ databases">
        <title>Human intestinal bacterial collection.</title>
        <authorList>
            <person name="Pauvert C."/>
            <person name="Hitch T.C.A."/>
            <person name="Clavel T."/>
        </authorList>
    </citation>
    <scope>NUCLEOTIDE SEQUENCE [LARGE SCALE GENOMIC DNA]</scope>
    <source>
        <strain evidence="18 19">CLA-JM-H11</strain>
    </source>
</reference>
<protein>
    <submittedName>
        <fullName evidence="18">UDP-N-acetylglucosamine diphosphorylase</fullName>
    </submittedName>
</protein>
<keyword evidence="5" id="KW-0963">Cytoplasm</keyword>
<dbReference type="Pfam" id="PF25087">
    <property type="entry name" value="GMPPB_C"/>
    <property type="match status" value="1"/>
</dbReference>